<dbReference type="GO" id="GO:0016779">
    <property type="term" value="F:nucleotidyltransferase activity"/>
    <property type="evidence" value="ECO:0007669"/>
    <property type="project" value="UniProtKB-KW"/>
</dbReference>
<dbReference type="InterPro" id="IPR007634">
    <property type="entry name" value="RNA_pol_sigma_54_DNA-bd"/>
</dbReference>
<keyword evidence="3" id="KW-0808">Transferase</keyword>
<evidence type="ECO:0000256" key="3">
    <source>
        <dbReference type="ARBA" id="ARBA00022679"/>
    </source>
</evidence>
<dbReference type="PIRSF" id="PIRSF000774">
    <property type="entry name" value="RpoN"/>
    <property type="match status" value="1"/>
</dbReference>
<evidence type="ECO:0000256" key="7">
    <source>
        <dbReference type="ARBA" id="ARBA00023125"/>
    </source>
</evidence>
<dbReference type="EMBL" id="FQXI01000008">
    <property type="protein sequence ID" value="SHH41320.1"/>
    <property type="molecule type" value="Genomic_DNA"/>
</dbReference>
<evidence type="ECO:0000313" key="12">
    <source>
        <dbReference type="Proteomes" id="UP000184032"/>
    </source>
</evidence>
<evidence type="ECO:0000256" key="5">
    <source>
        <dbReference type="ARBA" id="ARBA00023015"/>
    </source>
</evidence>
<evidence type="ECO:0000256" key="8">
    <source>
        <dbReference type="ARBA" id="ARBA00023163"/>
    </source>
</evidence>
<evidence type="ECO:0000256" key="1">
    <source>
        <dbReference type="ARBA" id="ARBA00008798"/>
    </source>
</evidence>
<evidence type="ECO:0000259" key="10">
    <source>
        <dbReference type="Pfam" id="PF04963"/>
    </source>
</evidence>
<dbReference type="Pfam" id="PF00309">
    <property type="entry name" value="Sigma54_AID"/>
    <property type="match status" value="1"/>
</dbReference>
<dbReference type="Pfam" id="PF04963">
    <property type="entry name" value="Sigma54_CBD"/>
    <property type="match status" value="1"/>
</dbReference>
<keyword evidence="12" id="KW-1185">Reference proteome</keyword>
<reference evidence="11 12" key="1">
    <citation type="submission" date="2016-11" db="EMBL/GenBank/DDBJ databases">
        <authorList>
            <person name="Jaros S."/>
            <person name="Januszkiewicz K."/>
            <person name="Wedrychowicz H."/>
        </authorList>
    </citation>
    <scope>NUCLEOTIDE SEQUENCE [LARGE SCALE GENOMIC DNA]</scope>
    <source>
        <strain evidence="11 12">DSM 21120</strain>
    </source>
</reference>
<dbReference type="RefSeq" id="WP_073184802.1">
    <property type="nucleotide sequence ID" value="NZ_FQXI01000008.1"/>
</dbReference>
<keyword evidence="7" id="KW-0238">DNA-binding</keyword>
<dbReference type="InterPro" id="IPR000394">
    <property type="entry name" value="RNA_pol_sigma_54"/>
</dbReference>
<dbReference type="InterPro" id="IPR010982">
    <property type="entry name" value="Lambda_DNA-bd_dom_sf"/>
</dbReference>
<dbReference type="InterPro" id="IPR007046">
    <property type="entry name" value="RNA_pol_sigma_54_core-bd"/>
</dbReference>
<evidence type="ECO:0000313" key="11">
    <source>
        <dbReference type="EMBL" id="SHH41320.1"/>
    </source>
</evidence>
<dbReference type="GO" id="GO:0003677">
    <property type="term" value="F:DNA binding"/>
    <property type="evidence" value="ECO:0007669"/>
    <property type="project" value="UniProtKB-KW"/>
</dbReference>
<dbReference type="Gene3D" id="1.10.260.40">
    <property type="entry name" value="lambda repressor-like DNA-binding domains"/>
    <property type="match status" value="1"/>
</dbReference>
<dbReference type="GO" id="GO:0000428">
    <property type="term" value="C:DNA-directed RNA polymerase complex"/>
    <property type="evidence" value="ECO:0007669"/>
    <property type="project" value="UniProtKB-KW"/>
</dbReference>
<keyword evidence="8" id="KW-0804">Transcription</keyword>
<dbReference type="Gene3D" id="1.10.10.60">
    <property type="entry name" value="Homeodomain-like"/>
    <property type="match status" value="1"/>
</dbReference>
<protein>
    <submittedName>
        <fullName evidence="11">RNA polymerase, sigma 54 subunit, RpoN/SigL</fullName>
    </submittedName>
</protein>
<gene>
    <name evidence="11" type="ORF">SAMN02745245_01272</name>
</gene>
<dbReference type="OrthoDB" id="9814402at2"/>
<evidence type="ECO:0000256" key="6">
    <source>
        <dbReference type="ARBA" id="ARBA00023082"/>
    </source>
</evidence>
<dbReference type="Gene3D" id="1.10.10.1330">
    <property type="entry name" value="RNA polymerase sigma-54 factor, core-binding domain"/>
    <property type="match status" value="1"/>
</dbReference>
<evidence type="ECO:0000256" key="4">
    <source>
        <dbReference type="ARBA" id="ARBA00022695"/>
    </source>
</evidence>
<evidence type="ECO:0000256" key="2">
    <source>
        <dbReference type="ARBA" id="ARBA00022478"/>
    </source>
</evidence>
<keyword evidence="6" id="KW-0731">Sigma factor</keyword>
<evidence type="ECO:0000259" key="9">
    <source>
        <dbReference type="Pfam" id="PF04552"/>
    </source>
</evidence>
<keyword evidence="4" id="KW-0548">Nucleotidyltransferase</keyword>
<name>A0A1M5SS82_9FIRM</name>
<dbReference type="AlphaFoldDB" id="A0A1M5SS82"/>
<dbReference type="Pfam" id="PF04552">
    <property type="entry name" value="Sigma54_DBD"/>
    <property type="match status" value="1"/>
</dbReference>
<proteinExistence type="inferred from homology"/>
<dbReference type="PROSITE" id="PS00717">
    <property type="entry name" value="SIGMA54_1"/>
    <property type="match status" value="1"/>
</dbReference>
<comment type="similarity">
    <text evidence="1">Belongs to the sigma-54 factor family.</text>
</comment>
<dbReference type="PROSITE" id="PS00718">
    <property type="entry name" value="SIGMA54_2"/>
    <property type="match status" value="1"/>
</dbReference>
<dbReference type="Proteomes" id="UP000184032">
    <property type="component" value="Unassembled WGS sequence"/>
</dbReference>
<dbReference type="PANTHER" id="PTHR32248:SF4">
    <property type="entry name" value="RNA POLYMERASE SIGMA-54 FACTOR"/>
    <property type="match status" value="1"/>
</dbReference>
<dbReference type="GO" id="GO:0016987">
    <property type="term" value="F:sigma factor activity"/>
    <property type="evidence" value="ECO:0007669"/>
    <property type="project" value="UniProtKB-KW"/>
</dbReference>
<dbReference type="GO" id="GO:0006352">
    <property type="term" value="P:DNA-templated transcription initiation"/>
    <property type="evidence" value="ECO:0007669"/>
    <property type="project" value="InterPro"/>
</dbReference>
<dbReference type="PANTHER" id="PTHR32248">
    <property type="entry name" value="RNA POLYMERASE SIGMA-54 FACTOR"/>
    <property type="match status" value="1"/>
</dbReference>
<dbReference type="NCBIfam" id="TIGR02395">
    <property type="entry name" value="rpoN_sigma"/>
    <property type="match status" value="1"/>
</dbReference>
<dbReference type="GO" id="GO:0001216">
    <property type="term" value="F:DNA-binding transcription activator activity"/>
    <property type="evidence" value="ECO:0007669"/>
    <property type="project" value="InterPro"/>
</dbReference>
<dbReference type="InterPro" id="IPR038709">
    <property type="entry name" value="RpoN_core-bd_sf"/>
</dbReference>
<dbReference type="STRING" id="1120995.SAMN02745245_01272"/>
<feature type="domain" description="RNA polymerase sigma factor 54 core-binding" evidence="10">
    <location>
        <begin position="83"/>
        <end position="269"/>
    </location>
</feature>
<dbReference type="PROSITE" id="PS50044">
    <property type="entry name" value="SIGMA54_3"/>
    <property type="match status" value="1"/>
</dbReference>
<dbReference type="PRINTS" id="PR00045">
    <property type="entry name" value="SIGMA54FCT"/>
</dbReference>
<keyword evidence="5" id="KW-0805">Transcription regulation</keyword>
<sequence length="443" mass="51292">MDLNLKLNQSQQLNLTTELIQAIGIMELNLVELEDFLMRESEENIYVDYKPKSEDDRVVKFLKENRKDREDFYEAPVDEENSYEKYVSSEVLLVDILMEQLNTLKLTESERIIGTFLVENIDDDGYLKLNLNEAADMLNVDVHDVFYILKKIWTFEPRGIGARNLKECLILQTEENGKVLRAIIENHLEDISKNRINKIAKSLNISIEDTLYYIEEVKKLNPKPGSGYVTSSEPTPYIRPEIFVNIVDGELVVEIEESSSSNVTINKYYLNMLETDIDEDTRNYLNTKLSRTMFLLKSIEQRRENISKVSNELVNRQKDFFLKDSSLKPMTLKDIADTLGISESTVSRVTKNKYLQCKKGVFPLKYFFSTSIGTKDGKVSRDYIEKIIIDIIDEEDKSKPLSDQSITDIVNKKGININRRTVAKYRSELNIASASFRRRFDGI</sequence>
<accession>A0A1M5SS82</accession>
<organism evidence="11 12">
    <name type="scientific">Anaerosphaera aminiphila DSM 21120</name>
    <dbReference type="NCBI Taxonomy" id="1120995"/>
    <lineage>
        <taxon>Bacteria</taxon>
        <taxon>Bacillati</taxon>
        <taxon>Bacillota</taxon>
        <taxon>Tissierellia</taxon>
        <taxon>Tissierellales</taxon>
        <taxon>Peptoniphilaceae</taxon>
        <taxon>Anaerosphaera</taxon>
    </lineage>
</organism>
<keyword evidence="2" id="KW-0240">DNA-directed RNA polymerase</keyword>
<feature type="domain" description="RNA polymerase sigma factor 54 DNA-binding" evidence="9">
    <location>
        <begin position="283"/>
        <end position="439"/>
    </location>
</feature>